<dbReference type="Proteomes" id="UP001279410">
    <property type="component" value="Unassembled WGS sequence"/>
</dbReference>
<keyword evidence="2" id="KW-1185">Reference proteome</keyword>
<evidence type="ECO:0000313" key="2">
    <source>
        <dbReference type="Proteomes" id="UP001279410"/>
    </source>
</evidence>
<dbReference type="Gene3D" id="3.40.50.720">
    <property type="entry name" value="NAD(P)-binding Rossmann-like Domain"/>
    <property type="match status" value="1"/>
</dbReference>
<sequence>MGEAFIKKQEDIRGFLSRFDNVLPASLAFDKCTACSPIVLDHYEREGFSFLSKVFNSSHSFLEDLTGLTLLHQETQAAEVNHTLSHTCANR</sequence>
<protein>
    <submittedName>
        <fullName evidence="1">Ubiquitin-like modifier-activating enzyme ATG7 isoform X1</fullName>
    </submittedName>
</protein>
<proteinExistence type="predicted"/>
<comment type="caution">
    <text evidence="1">The sequence shown here is derived from an EMBL/GenBank/DDBJ whole genome shotgun (WGS) entry which is preliminary data.</text>
</comment>
<gene>
    <name evidence="1" type="ORF">AKAME5_002637800</name>
</gene>
<accession>A0AAD3RP24</accession>
<organism evidence="1 2">
    <name type="scientific">Lates japonicus</name>
    <name type="common">Japanese lates</name>
    <dbReference type="NCBI Taxonomy" id="270547"/>
    <lineage>
        <taxon>Eukaryota</taxon>
        <taxon>Metazoa</taxon>
        <taxon>Chordata</taxon>
        <taxon>Craniata</taxon>
        <taxon>Vertebrata</taxon>
        <taxon>Euteleostomi</taxon>
        <taxon>Actinopterygii</taxon>
        <taxon>Neopterygii</taxon>
        <taxon>Teleostei</taxon>
        <taxon>Neoteleostei</taxon>
        <taxon>Acanthomorphata</taxon>
        <taxon>Carangaria</taxon>
        <taxon>Carangaria incertae sedis</taxon>
        <taxon>Centropomidae</taxon>
        <taxon>Lates</taxon>
    </lineage>
</organism>
<reference evidence="1" key="1">
    <citation type="submission" date="2022-08" db="EMBL/GenBank/DDBJ databases">
        <title>Genome sequencing of akame (Lates japonicus).</title>
        <authorList>
            <person name="Hashiguchi Y."/>
            <person name="Takahashi H."/>
        </authorList>
    </citation>
    <scope>NUCLEOTIDE SEQUENCE</scope>
    <source>
        <strain evidence="1">Kochi</strain>
    </source>
</reference>
<evidence type="ECO:0000313" key="1">
    <source>
        <dbReference type="EMBL" id="GLD75045.1"/>
    </source>
</evidence>
<name>A0AAD3RP24_LATJO</name>
<dbReference type="AlphaFoldDB" id="A0AAD3RP24"/>
<dbReference type="EMBL" id="BRZM01002661">
    <property type="protein sequence ID" value="GLD75045.1"/>
    <property type="molecule type" value="Genomic_DNA"/>
</dbReference>